<name>A0A9K3CZ99_9EUKA</name>
<sequence length="38" mass="4078">MLGDIDMDASSGSIDIPTKVPVGYATDMTVAYELKDKE</sequence>
<keyword evidence="2" id="KW-1185">Reference proteome</keyword>
<dbReference type="EMBL" id="BDIP01001760">
    <property type="protein sequence ID" value="GIQ85086.1"/>
    <property type="molecule type" value="Genomic_DNA"/>
</dbReference>
<proteinExistence type="predicted"/>
<organism evidence="1 2">
    <name type="scientific">Kipferlia bialata</name>
    <dbReference type="NCBI Taxonomy" id="797122"/>
    <lineage>
        <taxon>Eukaryota</taxon>
        <taxon>Metamonada</taxon>
        <taxon>Carpediemonas-like organisms</taxon>
        <taxon>Kipferlia</taxon>
    </lineage>
</organism>
<protein>
    <submittedName>
        <fullName evidence="1">Uncharacterized protein</fullName>
    </submittedName>
</protein>
<accession>A0A9K3CZ99</accession>
<gene>
    <name evidence="1" type="ORF">KIPB_006703</name>
</gene>
<feature type="non-terminal residue" evidence="1">
    <location>
        <position position="1"/>
    </location>
</feature>
<evidence type="ECO:0000313" key="1">
    <source>
        <dbReference type="EMBL" id="GIQ85086.1"/>
    </source>
</evidence>
<comment type="caution">
    <text evidence="1">The sequence shown here is derived from an EMBL/GenBank/DDBJ whole genome shotgun (WGS) entry which is preliminary data.</text>
</comment>
<dbReference type="Proteomes" id="UP000265618">
    <property type="component" value="Unassembled WGS sequence"/>
</dbReference>
<dbReference type="AlphaFoldDB" id="A0A9K3CZ99"/>
<reference evidence="1 2" key="1">
    <citation type="journal article" date="2018" name="PLoS ONE">
        <title>The draft genome of Kipferlia bialata reveals reductive genome evolution in fornicate parasites.</title>
        <authorList>
            <person name="Tanifuji G."/>
            <person name="Takabayashi S."/>
            <person name="Kume K."/>
            <person name="Takagi M."/>
            <person name="Nakayama T."/>
            <person name="Kamikawa R."/>
            <person name="Inagaki Y."/>
            <person name="Hashimoto T."/>
        </authorList>
    </citation>
    <scope>NUCLEOTIDE SEQUENCE [LARGE SCALE GENOMIC DNA]</scope>
    <source>
        <strain evidence="1">NY0173</strain>
    </source>
</reference>
<evidence type="ECO:0000313" key="2">
    <source>
        <dbReference type="Proteomes" id="UP000265618"/>
    </source>
</evidence>